<reference evidence="1 2" key="1">
    <citation type="submission" date="2018-11" db="EMBL/GenBank/DDBJ databases">
        <authorList>
            <consortium name="Pathogen Informatics"/>
        </authorList>
    </citation>
    <scope>NUCLEOTIDE SEQUENCE [LARGE SCALE GENOMIC DNA]</scope>
</reference>
<proteinExistence type="predicted"/>
<sequence>MIDEAEFQITQKDWTNRMLSVASTIQEYTHDDIADLINQHRGEKESGEEITADQSFEIIGLLYCSTHLSVLI</sequence>
<evidence type="ECO:0000313" key="2">
    <source>
        <dbReference type="Proteomes" id="UP000271098"/>
    </source>
</evidence>
<keyword evidence="2" id="KW-1185">Reference proteome</keyword>
<evidence type="ECO:0000313" key="1">
    <source>
        <dbReference type="EMBL" id="VDN38732.1"/>
    </source>
</evidence>
<dbReference type="AlphaFoldDB" id="A0A3P7R440"/>
<name>A0A3P7R440_9BILA</name>
<dbReference type="EMBL" id="UYRT01093210">
    <property type="protein sequence ID" value="VDN38732.1"/>
    <property type="molecule type" value="Genomic_DNA"/>
</dbReference>
<gene>
    <name evidence="1" type="ORF">GPUH_LOCUS21680</name>
</gene>
<accession>A0A3P7R440</accession>
<organism evidence="1 2">
    <name type="scientific">Gongylonema pulchrum</name>
    <dbReference type="NCBI Taxonomy" id="637853"/>
    <lineage>
        <taxon>Eukaryota</taxon>
        <taxon>Metazoa</taxon>
        <taxon>Ecdysozoa</taxon>
        <taxon>Nematoda</taxon>
        <taxon>Chromadorea</taxon>
        <taxon>Rhabditida</taxon>
        <taxon>Spirurina</taxon>
        <taxon>Spiruromorpha</taxon>
        <taxon>Spiruroidea</taxon>
        <taxon>Gongylonematidae</taxon>
        <taxon>Gongylonema</taxon>
    </lineage>
</organism>
<protein>
    <submittedName>
        <fullName evidence="1">Uncharacterized protein</fullName>
    </submittedName>
</protein>
<dbReference type="Proteomes" id="UP000271098">
    <property type="component" value="Unassembled WGS sequence"/>
</dbReference>